<dbReference type="FunCoup" id="G0P1F9">
    <property type="interactions" value="1239"/>
</dbReference>
<evidence type="ECO:0000256" key="7">
    <source>
        <dbReference type="ARBA" id="ARBA00023125"/>
    </source>
</evidence>
<dbReference type="GO" id="GO:0003714">
    <property type="term" value="F:transcription corepressor activity"/>
    <property type="evidence" value="ECO:0007669"/>
    <property type="project" value="TreeGrafter"/>
</dbReference>
<dbReference type="PROSITE" id="PS51293">
    <property type="entry name" value="SANT"/>
    <property type="match status" value="2"/>
</dbReference>
<evidence type="ECO:0000313" key="16">
    <source>
        <dbReference type="Proteomes" id="UP000008068"/>
    </source>
</evidence>
<evidence type="ECO:0000256" key="9">
    <source>
        <dbReference type="ARBA" id="ARBA00023242"/>
    </source>
</evidence>
<keyword evidence="3" id="KW-0479">Metal-binding</keyword>
<feature type="domain" description="SANT" evidence="14">
    <location>
        <begin position="188"/>
        <end position="239"/>
    </location>
</feature>
<keyword evidence="9" id="KW-0539">Nucleus</keyword>
<dbReference type="PROSITE" id="PS51156">
    <property type="entry name" value="ELM2"/>
    <property type="match status" value="1"/>
</dbReference>
<dbReference type="InterPro" id="IPR009057">
    <property type="entry name" value="Homeodomain-like_sf"/>
</dbReference>
<dbReference type="EMBL" id="GL380012">
    <property type="protein sequence ID" value="EGT42305.1"/>
    <property type="molecule type" value="Genomic_DNA"/>
</dbReference>
<dbReference type="GO" id="GO:0005667">
    <property type="term" value="C:transcription regulator complex"/>
    <property type="evidence" value="ECO:0007669"/>
    <property type="project" value="TreeGrafter"/>
</dbReference>
<keyword evidence="4 10" id="KW-0863">Zinc-finger</keyword>
<evidence type="ECO:0000256" key="3">
    <source>
        <dbReference type="ARBA" id="ARBA00022723"/>
    </source>
</evidence>
<name>G0P1F9_CAEBE</name>
<feature type="domain" description="SANT" evidence="14">
    <location>
        <begin position="522"/>
        <end position="573"/>
    </location>
</feature>
<dbReference type="FunFam" id="1.10.10.60:FF:000012">
    <property type="entry name" value="Metastasis-associated 1 family, member 3"/>
    <property type="match status" value="1"/>
</dbReference>
<feature type="region of interest" description="Disordered" evidence="11">
    <location>
        <begin position="1"/>
        <end position="107"/>
    </location>
</feature>
<keyword evidence="5" id="KW-0862">Zinc</keyword>
<sequence>MDQSNSSSDDDSSSRKENIPDENPPSRETSAPMEVDGEDREQEQPIRRSLRPRAVRQRETTSTESDEEMDLDDDDDDEEDSKEDRHNDSTGANTSFSKALSQKDNSIKIGSNHQAVLSALRGDGREGLPENEHRIWDCEVKLDQQKLDEYLEEAAGRYRIPIDRALYILRKYEHDFQKAIVACANRKELRDVWSKEEKSLFSMAFYHFGKNFKKIHAAMPQRSLGSIHQYYYSSKKTQNYKACISATLNEDDFFDELFKDVNDMSRAASGLCENCNRNSPHLIQNPILKRFECKPCTLYFKLMRAPRPASLQQMMGRKSRPMLPDCTFIVANSTPLTFLILVLVSVMKGYVHDYRELYSPGDGKARERLGIRIQEDPEEEDDDCMIIEFDPLRKPSPPYIVFTTIDQDPVDPDTCRMTRVFHNPVSKNLIENARRKKWPSVIVAWREKQTKSMEDVALLNEACRQSQIQKTELLNNFDHVKFRHTMQSMRQLAQRFREKQLSPEKTPDPVIPGTSSRSGKLRQVDSWTVEEKRDAVRCFHWYHTDFEAISDVMITKSPEQVRIFYMQNKEIIDQSVGELKENLREVYRKIYP</sequence>
<dbReference type="Gene3D" id="1.20.58.1880">
    <property type="match status" value="1"/>
</dbReference>
<evidence type="ECO:0000256" key="2">
    <source>
        <dbReference type="ARBA" id="ARBA00022491"/>
    </source>
</evidence>
<dbReference type="CDD" id="cd00167">
    <property type="entry name" value="SANT"/>
    <property type="match status" value="1"/>
</dbReference>
<feature type="compositionally biased region" description="Acidic residues" evidence="11">
    <location>
        <begin position="64"/>
        <end position="81"/>
    </location>
</feature>
<dbReference type="eggNOG" id="KOG1194">
    <property type="taxonomic scope" value="Eukaryota"/>
</dbReference>
<protein>
    <submittedName>
        <fullName evidence="15">Uncharacterized protein</fullName>
    </submittedName>
</protein>
<evidence type="ECO:0000256" key="4">
    <source>
        <dbReference type="ARBA" id="ARBA00022771"/>
    </source>
</evidence>
<dbReference type="InterPro" id="IPR001005">
    <property type="entry name" value="SANT/Myb"/>
</dbReference>
<evidence type="ECO:0000259" key="12">
    <source>
        <dbReference type="PROSITE" id="PS50114"/>
    </source>
</evidence>
<dbReference type="PROSITE" id="PS50114">
    <property type="entry name" value="GATA_ZN_FINGER_2"/>
    <property type="match status" value="1"/>
</dbReference>
<dbReference type="Proteomes" id="UP000008068">
    <property type="component" value="Unassembled WGS sequence"/>
</dbReference>
<dbReference type="SUPFAM" id="SSF46689">
    <property type="entry name" value="Homeodomain-like"/>
    <property type="match status" value="2"/>
</dbReference>
<dbReference type="GO" id="GO:0000118">
    <property type="term" value="C:histone deacetylase complex"/>
    <property type="evidence" value="ECO:0007669"/>
    <property type="project" value="TreeGrafter"/>
</dbReference>
<dbReference type="InterPro" id="IPR000949">
    <property type="entry name" value="ELM2_dom"/>
</dbReference>
<dbReference type="GO" id="GO:0008270">
    <property type="term" value="F:zinc ion binding"/>
    <property type="evidence" value="ECO:0007669"/>
    <property type="project" value="UniProtKB-KW"/>
</dbReference>
<evidence type="ECO:0000256" key="5">
    <source>
        <dbReference type="ARBA" id="ARBA00022833"/>
    </source>
</evidence>
<dbReference type="Gene3D" id="1.10.10.60">
    <property type="entry name" value="Homeodomain-like"/>
    <property type="match status" value="1"/>
</dbReference>
<dbReference type="SMART" id="SM00717">
    <property type="entry name" value="SANT"/>
    <property type="match status" value="2"/>
</dbReference>
<keyword evidence="7" id="KW-0238">DNA-binding</keyword>
<dbReference type="GO" id="GO:0006357">
    <property type="term" value="P:regulation of transcription by RNA polymerase II"/>
    <property type="evidence" value="ECO:0007669"/>
    <property type="project" value="TreeGrafter"/>
</dbReference>
<dbReference type="AlphaFoldDB" id="G0P1F9"/>
<feature type="compositionally biased region" description="Polar residues" evidence="11">
    <location>
        <begin position="89"/>
        <end position="107"/>
    </location>
</feature>
<feature type="region of interest" description="Disordered" evidence="11">
    <location>
        <begin position="500"/>
        <end position="523"/>
    </location>
</feature>
<accession>G0P1F9</accession>
<keyword evidence="6" id="KW-0805">Transcription regulation</keyword>
<reference evidence="16" key="1">
    <citation type="submission" date="2011-07" db="EMBL/GenBank/DDBJ databases">
        <authorList>
            <consortium name="Caenorhabditis brenneri Sequencing and Analysis Consortium"/>
            <person name="Wilson R.K."/>
        </authorList>
    </citation>
    <scope>NUCLEOTIDE SEQUENCE [LARGE SCALE GENOMIC DNA]</scope>
    <source>
        <strain evidence="16">PB2801</strain>
    </source>
</reference>
<keyword evidence="2" id="KW-0678">Repressor</keyword>
<evidence type="ECO:0000256" key="8">
    <source>
        <dbReference type="ARBA" id="ARBA00023163"/>
    </source>
</evidence>
<dbReference type="InterPro" id="IPR000679">
    <property type="entry name" value="Znf_GATA"/>
</dbReference>
<dbReference type="Pfam" id="PF01448">
    <property type="entry name" value="ELM2"/>
    <property type="match status" value="1"/>
</dbReference>
<evidence type="ECO:0000256" key="11">
    <source>
        <dbReference type="SAM" id="MobiDB-lite"/>
    </source>
</evidence>
<evidence type="ECO:0000259" key="13">
    <source>
        <dbReference type="PROSITE" id="PS51156"/>
    </source>
</evidence>
<organism evidence="16">
    <name type="scientific">Caenorhabditis brenneri</name>
    <name type="common">Nematode worm</name>
    <dbReference type="NCBI Taxonomy" id="135651"/>
    <lineage>
        <taxon>Eukaryota</taxon>
        <taxon>Metazoa</taxon>
        <taxon>Ecdysozoa</taxon>
        <taxon>Nematoda</taxon>
        <taxon>Chromadorea</taxon>
        <taxon>Rhabditida</taxon>
        <taxon>Rhabditina</taxon>
        <taxon>Rhabditomorpha</taxon>
        <taxon>Rhabditoidea</taxon>
        <taxon>Rhabditidae</taxon>
        <taxon>Peloderinae</taxon>
        <taxon>Caenorhabditis</taxon>
    </lineage>
</organism>
<feature type="domain" description="GATA-type" evidence="12">
    <location>
        <begin position="266"/>
        <end position="320"/>
    </location>
</feature>
<dbReference type="InParanoid" id="G0P1F9"/>
<dbReference type="PANTHER" id="PTHR16089:SF28">
    <property type="entry name" value="REST COREPRESSOR"/>
    <property type="match status" value="1"/>
</dbReference>
<dbReference type="SMART" id="SM01189">
    <property type="entry name" value="ELM2"/>
    <property type="match status" value="1"/>
</dbReference>
<dbReference type="PANTHER" id="PTHR16089">
    <property type="entry name" value="REST COREPRESSOR COREST PROTEIN-RELATED"/>
    <property type="match status" value="1"/>
</dbReference>
<keyword evidence="16" id="KW-1185">Reference proteome</keyword>
<dbReference type="InterPro" id="IPR017884">
    <property type="entry name" value="SANT_dom"/>
</dbReference>
<evidence type="ECO:0000313" key="15">
    <source>
        <dbReference type="EMBL" id="EGT42305.1"/>
    </source>
</evidence>
<dbReference type="InterPro" id="IPR051066">
    <property type="entry name" value="Trans_reg/Corepressor"/>
</dbReference>
<gene>
    <name evidence="15" type="ORF">CAEBREN_30385</name>
</gene>
<dbReference type="OrthoDB" id="10064338at2759"/>
<dbReference type="STRING" id="135651.G0P1F9"/>
<evidence type="ECO:0000256" key="10">
    <source>
        <dbReference type="PROSITE-ProRule" id="PRU00094"/>
    </source>
</evidence>
<feature type="domain" description="ELM2" evidence="13">
    <location>
        <begin position="105"/>
        <end position="187"/>
    </location>
</feature>
<keyword evidence="8" id="KW-0804">Transcription</keyword>
<comment type="subcellular location">
    <subcellularLocation>
        <location evidence="1">Nucleus</location>
    </subcellularLocation>
</comment>
<dbReference type="GO" id="GO:0043565">
    <property type="term" value="F:sequence-specific DNA binding"/>
    <property type="evidence" value="ECO:0007669"/>
    <property type="project" value="InterPro"/>
</dbReference>
<evidence type="ECO:0000259" key="14">
    <source>
        <dbReference type="PROSITE" id="PS51293"/>
    </source>
</evidence>
<dbReference type="HOGENOM" id="CLU_485053_0_0_1"/>
<evidence type="ECO:0000256" key="6">
    <source>
        <dbReference type="ARBA" id="ARBA00023015"/>
    </source>
</evidence>
<proteinExistence type="predicted"/>
<evidence type="ECO:0000256" key="1">
    <source>
        <dbReference type="ARBA" id="ARBA00004123"/>
    </source>
</evidence>